<gene>
    <name evidence="6" type="ORF">GCM10025778_22020</name>
</gene>
<dbReference type="EMBL" id="BAABLK010000033">
    <property type="protein sequence ID" value="GAA5227669.1"/>
    <property type="molecule type" value="Genomic_DNA"/>
</dbReference>
<evidence type="ECO:0000256" key="2">
    <source>
        <dbReference type="ARBA" id="ARBA00023002"/>
    </source>
</evidence>
<dbReference type="Pfam" id="PF01408">
    <property type="entry name" value="GFO_IDH_MocA"/>
    <property type="match status" value="1"/>
</dbReference>
<dbReference type="InterPro" id="IPR050984">
    <property type="entry name" value="Gfo/Idh/MocA_domain"/>
</dbReference>
<evidence type="ECO:0000313" key="6">
    <source>
        <dbReference type="EMBL" id="GAA5227669.1"/>
    </source>
</evidence>
<dbReference type="Gene3D" id="3.30.360.10">
    <property type="entry name" value="Dihydrodipicolinate Reductase, domain 2"/>
    <property type="match status" value="1"/>
</dbReference>
<dbReference type="PANTHER" id="PTHR22604">
    <property type="entry name" value="OXIDOREDUCTASES"/>
    <property type="match status" value="1"/>
</dbReference>
<feature type="domain" description="GFO/IDH/MocA-like oxidoreductase" evidence="5">
    <location>
        <begin position="154"/>
        <end position="268"/>
    </location>
</feature>
<dbReference type="RefSeq" id="WP_210101778.1">
    <property type="nucleotide sequence ID" value="NZ_BAABLK010000033.1"/>
</dbReference>
<dbReference type="InterPro" id="IPR000683">
    <property type="entry name" value="Gfo/Idh/MocA-like_OxRdtase_N"/>
</dbReference>
<name>A0ABP9TLF6_9MICC</name>
<comment type="similarity">
    <text evidence="1">Belongs to the Gfo/Idh/MocA family.</text>
</comment>
<dbReference type="Pfam" id="PF22725">
    <property type="entry name" value="GFO_IDH_MocA_C3"/>
    <property type="match status" value="1"/>
</dbReference>
<keyword evidence="3" id="KW-0520">NAD</keyword>
<evidence type="ECO:0000259" key="4">
    <source>
        <dbReference type="Pfam" id="PF01408"/>
    </source>
</evidence>
<protein>
    <submittedName>
        <fullName evidence="6">Gfo/Idh/MocA family oxidoreductase</fullName>
    </submittedName>
</protein>
<comment type="caution">
    <text evidence="6">The sequence shown here is derived from an EMBL/GenBank/DDBJ whole genome shotgun (WGS) entry which is preliminary data.</text>
</comment>
<accession>A0ABP9TLF6</accession>
<evidence type="ECO:0000256" key="3">
    <source>
        <dbReference type="ARBA" id="ARBA00023027"/>
    </source>
</evidence>
<evidence type="ECO:0000313" key="7">
    <source>
        <dbReference type="Proteomes" id="UP001501257"/>
    </source>
</evidence>
<dbReference type="InterPro" id="IPR036291">
    <property type="entry name" value="NAD(P)-bd_dom_sf"/>
</dbReference>
<dbReference type="PANTHER" id="PTHR22604:SF105">
    <property type="entry name" value="TRANS-1,2-DIHYDROBENZENE-1,2-DIOL DEHYDROGENASE"/>
    <property type="match status" value="1"/>
</dbReference>
<feature type="domain" description="Gfo/Idh/MocA-like oxidoreductase N-terminal" evidence="4">
    <location>
        <begin position="27"/>
        <end position="142"/>
    </location>
</feature>
<evidence type="ECO:0000256" key="1">
    <source>
        <dbReference type="ARBA" id="ARBA00010928"/>
    </source>
</evidence>
<keyword evidence="7" id="KW-1185">Reference proteome</keyword>
<keyword evidence="2" id="KW-0560">Oxidoreductase</keyword>
<reference evidence="7" key="1">
    <citation type="journal article" date="2019" name="Int. J. Syst. Evol. Microbiol.">
        <title>The Global Catalogue of Microorganisms (GCM) 10K type strain sequencing project: providing services to taxonomists for standard genome sequencing and annotation.</title>
        <authorList>
            <consortium name="The Broad Institute Genomics Platform"/>
            <consortium name="The Broad Institute Genome Sequencing Center for Infectious Disease"/>
            <person name="Wu L."/>
            <person name="Ma J."/>
        </authorList>
    </citation>
    <scope>NUCLEOTIDE SEQUENCE [LARGE SCALE GENOMIC DNA]</scope>
    <source>
        <strain evidence="7">JCM 18952</strain>
    </source>
</reference>
<dbReference type="Gene3D" id="3.40.50.720">
    <property type="entry name" value="NAD(P)-binding Rossmann-like Domain"/>
    <property type="match status" value="1"/>
</dbReference>
<dbReference type="SUPFAM" id="SSF55347">
    <property type="entry name" value="Glyceraldehyde-3-phosphate dehydrogenase-like, C-terminal domain"/>
    <property type="match status" value="1"/>
</dbReference>
<dbReference type="InterPro" id="IPR055170">
    <property type="entry name" value="GFO_IDH_MocA-like_dom"/>
</dbReference>
<organism evidence="6 7">
    <name type="scientific">Paeniglutamicibacter antarcticus</name>
    <dbReference type="NCBI Taxonomy" id="494023"/>
    <lineage>
        <taxon>Bacteria</taxon>
        <taxon>Bacillati</taxon>
        <taxon>Actinomycetota</taxon>
        <taxon>Actinomycetes</taxon>
        <taxon>Micrococcales</taxon>
        <taxon>Micrococcaceae</taxon>
        <taxon>Paeniglutamicibacter</taxon>
    </lineage>
</organism>
<proteinExistence type="inferred from homology"/>
<dbReference type="SUPFAM" id="SSF51735">
    <property type="entry name" value="NAD(P)-binding Rossmann-fold domains"/>
    <property type="match status" value="1"/>
</dbReference>
<dbReference type="Proteomes" id="UP001501257">
    <property type="component" value="Unassembled WGS sequence"/>
</dbReference>
<evidence type="ECO:0000259" key="5">
    <source>
        <dbReference type="Pfam" id="PF22725"/>
    </source>
</evidence>
<sequence>MTRYIQAPPAAHPSAPSPIRATGRSLNWGVVSTGRVVGKVLADLQSLEDANVIAVSSRSEERARAFADEHDIEWAYGSYEAMFAEPEIEAVYIAVPHGQHFELVMAALKAGKNVLCEKSLTINASEARTLVAEAKEQDLFLMEAVWSRFTPAFNRALDILESGELGTPSWIQADLGFVAPYDPKWRLYDPEAGGGALLDLAVYPLTWAIGAMGFPNSVQATSDLNDDGVDIQTAITLGYTGVRHAQLMVSLVSSPTKEARIACTKGWLGTNAPLHNPTKLFIHPLNGPARTEVFEPVGENYTYEFREATRCIQEGLNESPTMPWEHSVTTMAIFDGIRHQLGLRYPNDSYASSSK</sequence>